<reference evidence="2 3" key="1">
    <citation type="submission" date="2022-06" db="EMBL/GenBank/DDBJ databases">
        <title>Halogeometricum sp. a new haloarchaeum isolate from saline soil.</title>
        <authorList>
            <person name="Strakova D."/>
            <person name="Galisteo C."/>
            <person name="Sanchez-Porro C."/>
            <person name="Ventosa A."/>
        </authorList>
    </citation>
    <scope>NUCLEOTIDE SEQUENCE [LARGE SCALE GENOMIC DNA]</scope>
    <source>
        <strain evidence="2 3">S1BR25-6</strain>
    </source>
</reference>
<keyword evidence="2" id="KW-0378">Hydrolase</keyword>
<dbReference type="Pfam" id="PF12697">
    <property type="entry name" value="Abhydrolase_6"/>
    <property type="match status" value="1"/>
</dbReference>
<dbReference type="InterPro" id="IPR050471">
    <property type="entry name" value="AB_hydrolase"/>
</dbReference>
<protein>
    <submittedName>
        <fullName evidence="2">Alpha/beta hydrolase</fullName>
    </submittedName>
</protein>
<gene>
    <name evidence="2" type="ORF">NDI76_01685</name>
</gene>
<organism evidence="2 3">
    <name type="scientific">Halogeometricum salsisoli</name>
    <dbReference type="NCBI Taxonomy" id="2950536"/>
    <lineage>
        <taxon>Archaea</taxon>
        <taxon>Methanobacteriati</taxon>
        <taxon>Methanobacteriota</taxon>
        <taxon>Stenosarchaea group</taxon>
        <taxon>Halobacteria</taxon>
        <taxon>Halobacteriales</taxon>
        <taxon>Haloferacaceae</taxon>
        <taxon>Halogeometricum</taxon>
    </lineage>
</organism>
<name>A0ABU2G9G1_9EURY</name>
<dbReference type="GO" id="GO:0016787">
    <property type="term" value="F:hydrolase activity"/>
    <property type="evidence" value="ECO:0007669"/>
    <property type="project" value="UniProtKB-KW"/>
</dbReference>
<dbReference type="Proteomes" id="UP001257060">
    <property type="component" value="Unassembled WGS sequence"/>
</dbReference>
<dbReference type="PANTHER" id="PTHR43433">
    <property type="entry name" value="HYDROLASE, ALPHA/BETA FOLD FAMILY PROTEIN"/>
    <property type="match status" value="1"/>
</dbReference>
<dbReference type="Gene3D" id="3.40.50.1820">
    <property type="entry name" value="alpha/beta hydrolase"/>
    <property type="match status" value="1"/>
</dbReference>
<dbReference type="SUPFAM" id="SSF53474">
    <property type="entry name" value="alpha/beta-Hydrolases"/>
    <property type="match status" value="1"/>
</dbReference>
<sequence length="256" mass="26632">MPVASNGGVACYYERDGGGDGDSVVFVGDAGYGAWQWGWQHAAVAGPFESVVTDVRGAGRSDAPPGPYAISDLVSDFTTVLSDAGLRSTSVVGAGLGGLVGLEAARTTSRVDRLVCLGSGASGSGVDLDSLYAPPTDREGVERTTKAALSAEFVDEHPDAVREIVEWRTAEDADPAAWEAQAAAARGYALDAPYEVTTPTLVVHGTDDAAWPVEGARTLTEDLPRGEFVGVDGAGHLAHVERSKRVNDELLAFLEE</sequence>
<dbReference type="PRINTS" id="PR00111">
    <property type="entry name" value="ABHYDROLASE"/>
</dbReference>
<feature type="domain" description="AB hydrolase-1" evidence="1">
    <location>
        <begin position="24"/>
        <end position="248"/>
    </location>
</feature>
<dbReference type="PANTHER" id="PTHR43433:SF5">
    <property type="entry name" value="AB HYDROLASE-1 DOMAIN-CONTAINING PROTEIN"/>
    <property type="match status" value="1"/>
</dbReference>
<evidence type="ECO:0000313" key="3">
    <source>
        <dbReference type="Proteomes" id="UP001257060"/>
    </source>
</evidence>
<accession>A0ABU2G9G1</accession>
<evidence type="ECO:0000313" key="2">
    <source>
        <dbReference type="EMBL" id="MDS0297452.1"/>
    </source>
</evidence>
<dbReference type="InterPro" id="IPR000073">
    <property type="entry name" value="AB_hydrolase_1"/>
</dbReference>
<dbReference type="EMBL" id="JAMQOP010000001">
    <property type="protein sequence ID" value="MDS0297452.1"/>
    <property type="molecule type" value="Genomic_DNA"/>
</dbReference>
<comment type="caution">
    <text evidence="2">The sequence shown here is derived from an EMBL/GenBank/DDBJ whole genome shotgun (WGS) entry which is preliminary data.</text>
</comment>
<proteinExistence type="predicted"/>
<dbReference type="InterPro" id="IPR029058">
    <property type="entry name" value="AB_hydrolase_fold"/>
</dbReference>
<dbReference type="RefSeq" id="WP_310922248.1">
    <property type="nucleotide sequence ID" value="NZ_JAMQOP010000001.1"/>
</dbReference>
<keyword evidence="3" id="KW-1185">Reference proteome</keyword>
<evidence type="ECO:0000259" key="1">
    <source>
        <dbReference type="Pfam" id="PF12697"/>
    </source>
</evidence>